<dbReference type="InterPro" id="IPR009537">
    <property type="entry name" value="DUF1156"/>
</dbReference>
<feature type="domain" description="DUF1156" evidence="1">
    <location>
        <begin position="28"/>
        <end position="73"/>
    </location>
</feature>
<dbReference type="InterPro" id="IPR002052">
    <property type="entry name" value="DNA_methylase_N6_adenine_CS"/>
</dbReference>
<organism evidence="2 3">
    <name type="scientific">Methanosuratincola subterraneus</name>
    <dbReference type="NCBI Taxonomy" id="2593994"/>
    <lineage>
        <taxon>Archaea</taxon>
        <taxon>Thermoproteota</taxon>
        <taxon>Methanosuratincolia</taxon>
        <taxon>Candidatus Methanomethylicales</taxon>
        <taxon>Candidatus Methanomethylicaceae</taxon>
        <taxon>Candidatus Methanosuratincola (ex Vanwonterghem et al. 2016)</taxon>
    </lineage>
</organism>
<dbReference type="Pfam" id="PF06634">
    <property type="entry name" value="DUF1156"/>
    <property type="match status" value="1"/>
</dbReference>
<evidence type="ECO:0000313" key="2">
    <source>
        <dbReference type="EMBL" id="RWX74209.1"/>
    </source>
</evidence>
<dbReference type="GO" id="GO:0008168">
    <property type="term" value="F:methyltransferase activity"/>
    <property type="evidence" value="ECO:0007669"/>
    <property type="project" value="InterPro"/>
</dbReference>
<dbReference type="EMBL" id="RXGA01000001">
    <property type="protein sequence ID" value="RWX74209.1"/>
    <property type="molecule type" value="Genomic_DNA"/>
</dbReference>
<dbReference type="Gene3D" id="3.40.50.150">
    <property type="entry name" value="Vaccinia Virus protein VP39"/>
    <property type="match status" value="2"/>
</dbReference>
<dbReference type="SUPFAM" id="SSF53335">
    <property type="entry name" value="S-adenosyl-L-methionine-dependent methyltransferases"/>
    <property type="match status" value="1"/>
</dbReference>
<dbReference type="CDD" id="cd02440">
    <property type="entry name" value="AdoMet_MTases"/>
    <property type="match status" value="1"/>
</dbReference>
<dbReference type="GO" id="GO:0003676">
    <property type="term" value="F:nucleic acid binding"/>
    <property type="evidence" value="ECO:0007669"/>
    <property type="project" value="InterPro"/>
</dbReference>
<dbReference type="PROSITE" id="PS00092">
    <property type="entry name" value="N6_MTASE"/>
    <property type="match status" value="1"/>
</dbReference>
<comment type="caution">
    <text evidence="2">The sequence shown here is derived from an EMBL/GenBank/DDBJ whole genome shotgun (WGS) entry which is preliminary data.</text>
</comment>
<gene>
    <name evidence="2" type="ORF">Metus_0234</name>
</gene>
<accession>A0A444L9G4</accession>
<dbReference type="AlphaFoldDB" id="A0A444L9G4"/>
<name>A0A444L9G4_METS7</name>
<protein>
    <recommendedName>
        <fullName evidence="1">DUF1156 domain-containing protein</fullName>
    </recommendedName>
</protein>
<dbReference type="Proteomes" id="UP000288215">
    <property type="component" value="Unassembled WGS sequence"/>
</dbReference>
<sequence length="865" mass="97730">MSEIVENIEEKEEAEKKAKGRCLLERGVPVALINTDAKKEKLGKPPISEMHYYHTRKPLIISRLAVAGTLLGEEDAPVEEEAFYKFMGLDTTLAQSGYKRVPSELLKKIRERYPDGVTVLDPFAGTGMILFEALRLGCDVVGIDYNPVACLIMRCTLEYPLKYNAINKDGRFKLYSDVKFYAERIYSSLKEKLGRFYPPYKGNEVKAYIHAWAVKCPYCGKETPIVGNWWLSSKDGLYLGYQIEGDRITYSVKRGEAPEGNMKEGGATCLFCTQSIKNDYIVEDISKNEREHLLALYLGKGEFAIADEEQKRALNDARQYLKEHLSELSSFIPTESMNDESAANRYLKQWHRVFNPRQLLVLASLACEIKKVVEEIRAREGDEYAASIGSYLSMVLAKHVNRNSRSVGWDNSYMKIVHSLTMRRPSMMWNHAETNPFVKFSGSLGGMIHDVLDGLDFALNELNQKGLEGNQRAPKHVEIINASILSWKPEGNRKFKFIITDPPYYDDVQYPEIMQFFQVWHARSVGHLLGINPVPNTAEELSVGRYRDEEMFEKRMLIAIRRMHDLLDDDGVAAIFYAHKKVEGWKYLLEALRRSGFRVTSTIALRTESSENVIARNKSSIFHSLLLTARKRRGEKKGNIVEIEDEIKKAIMDRYGELEKIYGKDRTNLMVAASGIVLEIVTSYSEIMSFTKDLSEYALETGQRFLVEAFARNALGVDQVDAPTMVYAWLRHSAEKDMDYSAFNQTLKALGVSEQSLGGLVEKSGGRVRLLQFSERGSIEVDGAEPLVAGSLIDAVHLTLRAYMRGGVTAALEYVESSPYGKNAILGVIRALAGAHDLNPSYEEGKVCKELLSGLDSMDRTITQY</sequence>
<evidence type="ECO:0000313" key="3">
    <source>
        <dbReference type="Proteomes" id="UP000288215"/>
    </source>
</evidence>
<reference evidence="2 3" key="1">
    <citation type="submission" date="2018-12" db="EMBL/GenBank/DDBJ databases">
        <title>The complete genome of the methanogenic archaea of the candidate phylum Verstraetearchaeota, obtained from the metagenome of underground thermal water.</title>
        <authorList>
            <person name="Kadnikov V.V."/>
            <person name="Mardanov A.V."/>
            <person name="Beletsky A.V."/>
            <person name="Karnachuk O.V."/>
            <person name="Ravin N.V."/>
        </authorList>
    </citation>
    <scope>NUCLEOTIDE SEQUENCE [LARGE SCALE GENOMIC DNA]</scope>
    <source>
        <strain evidence="2">Ch88</strain>
    </source>
</reference>
<proteinExistence type="predicted"/>
<dbReference type="GO" id="GO:0032259">
    <property type="term" value="P:methylation"/>
    <property type="evidence" value="ECO:0007669"/>
    <property type="project" value="InterPro"/>
</dbReference>
<evidence type="ECO:0000259" key="1">
    <source>
        <dbReference type="Pfam" id="PF06634"/>
    </source>
</evidence>
<dbReference type="InterPro" id="IPR029063">
    <property type="entry name" value="SAM-dependent_MTases_sf"/>
</dbReference>